<dbReference type="AlphaFoldDB" id="A0AAD7WDC3"/>
<sequence length="74" mass="8136">MDSSYAGEMVRLILGKYPGGAAIIKEYEDSGGMKDSSRRLLVNMVVAHMTEIEGRFMSKKTKEFYALVSVSSPA</sequence>
<comment type="caution">
    <text evidence="1">The sequence shown here is derived from an EMBL/GenBank/DDBJ whole genome shotgun (WGS) entry which is preliminary data.</text>
</comment>
<evidence type="ECO:0000313" key="1">
    <source>
        <dbReference type="EMBL" id="KAJ8392877.1"/>
    </source>
</evidence>
<proteinExistence type="predicted"/>
<organism evidence="1 2">
    <name type="scientific">Aldrovandia affinis</name>
    <dbReference type="NCBI Taxonomy" id="143900"/>
    <lineage>
        <taxon>Eukaryota</taxon>
        <taxon>Metazoa</taxon>
        <taxon>Chordata</taxon>
        <taxon>Craniata</taxon>
        <taxon>Vertebrata</taxon>
        <taxon>Euteleostomi</taxon>
        <taxon>Actinopterygii</taxon>
        <taxon>Neopterygii</taxon>
        <taxon>Teleostei</taxon>
        <taxon>Notacanthiformes</taxon>
        <taxon>Halosauridae</taxon>
        <taxon>Aldrovandia</taxon>
    </lineage>
</organism>
<gene>
    <name evidence="1" type="ORF">AAFF_G00070810</name>
</gene>
<dbReference type="Proteomes" id="UP001221898">
    <property type="component" value="Unassembled WGS sequence"/>
</dbReference>
<dbReference type="EMBL" id="JAINUG010000142">
    <property type="protein sequence ID" value="KAJ8392877.1"/>
    <property type="molecule type" value="Genomic_DNA"/>
</dbReference>
<accession>A0AAD7WDC3</accession>
<name>A0AAD7WDC3_9TELE</name>
<keyword evidence="2" id="KW-1185">Reference proteome</keyword>
<reference evidence="1" key="1">
    <citation type="journal article" date="2023" name="Science">
        <title>Genome structures resolve the early diversification of teleost fishes.</title>
        <authorList>
            <person name="Parey E."/>
            <person name="Louis A."/>
            <person name="Montfort J."/>
            <person name="Bouchez O."/>
            <person name="Roques C."/>
            <person name="Iampietro C."/>
            <person name="Lluch J."/>
            <person name="Castinel A."/>
            <person name="Donnadieu C."/>
            <person name="Desvignes T."/>
            <person name="Floi Bucao C."/>
            <person name="Jouanno E."/>
            <person name="Wen M."/>
            <person name="Mejri S."/>
            <person name="Dirks R."/>
            <person name="Jansen H."/>
            <person name="Henkel C."/>
            <person name="Chen W.J."/>
            <person name="Zahm M."/>
            <person name="Cabau C."/>
            <person name="Klopp C."/>
            <person name="Thompson A.W."/>
            <person name="Robinson-Rechavi M."/>
            <person name="Braasch I."/>
            <person name="Lecointre G."/>
            <person name="Bobe J."/>
            <person name="Postlethwait J.H."/>
            <person name="Berthelot C."/>
            <person name="Roest Crollius H."/>
            <person name="Guiguen Y."/>
        </authorList>
    </citation>
    <scope>NUCLEOTIDE SEQUENCE</scope>
    <source>
        <strain evidence="1">NC1722</strain>
    </source>
</reference>
<protein>
    <submittedName>
        <fullName evidence="1">Uncharacterized protein</fullName>
    </submittedName>
</protein>
<evidence type="ECO:0000313" key="2">
    <source>
        <dbReference type="Proteomes" id="UP001221898"/>
    </source>
</evidence>